<dbReference type="EMBL" id="BJYU01000042">
    <property type="protein sequence ID" value="GEO15464.1"/>
    <property type="molecule type" value="Genomic_DNA"/>
</dbReference>
<comment type="caution">
    <text evidence="2">The sequence shown here is derived from an EMBL/GenBank/DDBJ whole genome shotgun (WGS) entry which is preliminary data.</text>
</comment>
<organism evidence="2 3">
    <name type="scientific">Microvirga aerophila</name>
    <dbReference type="NCBI Taxonomy" id="670291"/>
    <lineage>
        <taxon>Bacteria</taxon>
        <taxon>Pseudomonadati</taxon>
        <taxon>Pseudomonadota</taxon>
        <taxon>Alphaproteobacteria</taxon>
        <taxon>Hyphomicrobiales</taxon>
        <taxon>Methylobacteriaceae</taxon>
        <taxon>Microvirga</taxon>
    </lineage>
</organism>
<protein>
    <recommendedName>
        <fullName evidence="1">Tc1-like transposase DDE domain-containing protein</fullName>
    </recommendedName>
</protein>
<name>A0A512BU61_9HYPH</name>
<keyword evidence="3" id="KW-1185">Reference proteome</keyword>
<evidence type="ECO:0000259" key="1">
    <source>
        <dbReference type="Pfam" id="PF13358"/>
    </source>
</evidence>
<gene>
    <name evidence="2" type="ORF">MAE02_31600</name>
</gene>
<dbReference type="InterPro" id="IPR038717">
    <property type="entry name" value="Tc1-like_DDE_dom"/>
</dbReference>
<reference evidence="2 3" key="1">
    <citation type="submission" date="2019-07" db="EMBL/GenBank/DDBJ databases">
        <title>Whole genome shotgun sequence of Microvirga aerophila NBRC 106136.</title>
        <authorList>
            <person name="Hosoyama A."/>
            <person name="Uohara A."/>
            <person name="Ohji S."/>
            <person name="Ichikawa N."/>
        </authorList>
    </citation>
    <scope>NUCLEOTIDE SEQUENCE [LARGE SCALE GENOMIC DNA]</scope>
    <source>
        <strain evidence="2 3">NBRC 106136</strain>
    </source>
</reference>
<evidence type="ECO:0000313" key="2">
    <source>
        <dbReference type="EMBL" id="GEO15464.1"/>
    </source>
</evidence>
<sequence>MRALLNTKADISLREIQAAGASLLYLPPYSRDLNPIEQVFAKLKALLRKAAARTKEALWTTIGELLDRFLAEECQNYLTNCEYEFT</sequence>
<proteinExistence type="predicted"/>
<dbReference type="GO" id="GO:0003676">
    <property type="term" value="F:nucleic acid binding"/>
    <property type="evidence" value="ECO:0007669"/>
    <property type="project" value="InterPro"/>
</dbReference>
<dbReference type="Gene3D" id="3.30.420.10">
    <property type="entry name" value="Ribonuclease H-like superfamily/Ribonuclease H"/>
    <property type="match status" value="1"/>
</dbReference>
<dbReference type="Pfam" id="PF13358">
    <property type="entry name" value="DDE_3"/>
    <property type="match status" value="1"/>
</dbReference>
<dbReference type="AlphaFoldDB" id="A0A512BU61"/>
<accession>A0A512BU61</accession>
<dbReference type="Proteomes" id="UP000321085">
    <property type="component" value="Unassembled WGS sequence"/>
</dbReference>
<dbReference type="InterPro" id="IPR036397">
    <property type="entry name" value="RNaseH_sf"/>
</dbReference>
<evidence type="ECO:0000313" key="3">
    <source>
        <dbReference type="Proteomes" id="UP000321085"/>
    </source>
</evidence>
<feature type="domain" description="Tc1-like transposase DDE" evidence="1">
    <location>
        <begin position="16"/>
        <end position="58"/>
    </location>
</feature>